<dbReference type="Proteomes" id="UP000001542">
    <property type="component" value="Unassembled WGS sequence"/>
</dbReference>
<protein>
    <submittedName>
        <fullName evidence="2">Uncharacterized protein</fullName>
    </submittedName>
</protein>
<proteinExistence type="predicted"/>
<evidence type="ECO:0000313" key="2">
    <source>
        <dbReference type="EMBL" id="EAY03157.1"/>
    </source>
</evidence>
<accession>A2EW09</accession>
<dbReference type="VEuPathDB" id="TrichDB:TVAGG3_0120510"/>
<evidence type="ECO:0000256" key="1">
    <source>
        <dbReference type="SAM" id="MobiDB-lite"/>
    </source>
</evidence>
<feature type="region of interest" description="Disordered" evidence="1">
    <location>
        <begin position="1"/>
        <end position="21"/>
    </location>
</feature>
<dbReference type="RefSeq" id="XP_001315380.1">
    <property type="nucleotide sequence ID" value="XM_001315345.1"/>
</dbReference>
<reference evidence="2" key="2">
    <citation type="journal article" date="2007" name="Science">
        <title>Draft genome sequence of the sexually transmitted pathogen Trichomonas vaginalis.</title>
        <authorList>
            <person name="Carlton J.M."/>
            <person name="Hirt R.P."/>
            <person name="Silva J.C."/>
            <person name="Delcher A.L."/>
            <person name="Schatz M."/>
            <person name="Zhao Q."/>
            <person name="Wortman J.R."/>
            <person name="Bidwell S.L."/>
            <person name="Alsmark U.C.M."/>
            <person name="Besteiro S."/>
            <person name="Sicheritz-Ponten T."/>
            <person name="Noel C.J."/>
            <person name="Dacks J.B."/>
            <person name="Foster P.G."/>
            <person name="Simillion C."/>
            <person name="Van de Peer Y."/>
            <person name="Miranda-Saavedra D."/>
            <person name="Barton G.J."/>
            <person name="Westrop G.D."/>
            <person name="Mueller S."/>
            <person name="Dessi D."/>
            <person name="Fiori P.L."/>
            <person name="Ren Q."/>
            <person name="Paulsen I."/>
            <person name="Zhang H."/>
            <person name="Bastida-Corcuera F.D."/>
            <person name="Simoes-Barbosa A."/>
            <person name="Brown M.T."/>
            <person name="Hayes R.D."/>
            <person name="Mukherjee M."/>
            <person name="Okumura C.Y."/>
            <person name="Schneider R."/>
            <person name="Smith A.J."/>
            <person name="Vanacova S."/>
            <person name="Villalvazo M."/>
            <person name="Haas B.J."/>
            <person name="Pertea M."/>
            <person name="Feldblyum T.V."/>
            <person name="Utterback T.R."/>
            <person name="Shu C.L."/>
            <person name="Osoegawa K."/>
            <person name="de Jong P.J."/>
            <person name="Hrdy I."/>
            <person name="Horvathova L."/>
            <person name="Zubacova Z."/>
            <person name="Dolezal P."/>
            <person name="Malik S.B."/>
            <person name="Logsdon J.M. Jr."/>
            <person name="Henze K."/>
            <person name="Gupta A."/>
            <person name="Wang C.C."/>
            <person name="Dunne R.L."/>
            <person name="Upcroft J.A."/>
            <person name="Upcroft P."/>
            <person name="White O."/>
            <person name="Salzberg S.L."/>
            <person name="Tang P."/>
            <person name="Chiu C.-H."/>
            <person name="Lee Y.-S."/>
            <person name="Embley T.M."/>
            <person name="Coombs G.H."/>
            <person name="Mottram J.C."/>
            <person name="Tachezy J."/>
            <person name="Fraser-Liggett C.M."/>
            <person name="Johnson P.J."/>
        </authorList>
    </citation>
    <scope>NUCLEOTIDE SEQUENCE [LARGE SCALE GENOMIC DNA]</scope>
    <source>
        <strain evidence="2">G3</strain>
    </source>
</reference>
<reference evidence="2" key="1">
    <citation type="submission" date="2006-10" db="EMBL/GenBank/DDBJ databases">
        <authorList>
            <person name="Amadeo P."/>
            <person name="Zhao Q."/>
            <person name="Wortman J."/>
            <person name="Fraser-Liggett C."/>
            <person name="Carlton J."/>
        </authorList>
    </citation>
    <scope>NUCLEOTIDE SEQUENCE</scope>
    <source>
        <strain evidence="2">G3</strain>
    </source>
</reference>
<dbReference type="EMBL" id="DS113513">
    <property type="protein sequence ID" value="EAY03157.1"/>
    <property type="molecule type" value="Genomic_DNA"/>
</dbReference>
<keyword evidence="3" id="KW-1185">Reference proteome</keyword>
<dbReference type="VEuPathDB" id="TrichDB:TVAG_345310"/>
<dbReference type="AlphaFoldDB" id="A2EW09"/>
<sequence length="508" mass="56863">MTHPIKLVPERYESSAEQPSQNQNLVPRKCWLRITQLLMKPSLFEKNQKLRIIVHVPNSNREVKTKKISLDEHAIRFLQSHQNNAGFSQIPIDATIIYEYKHDIQVEHPSIMIIDVEIISSILGRSKRIGQLSINMSEVIQKSIKNTFSIGKEGNVIALLTAEIFSMSIARKTPEGIVHSYSTLSDSESEIDPESTQGNESLLPKMISQKRVVFADDNSFEGQIIKQYLSVTDFYLPIRSPTTIQKFFSVVSQTMPSADPIVVILAGDDFFICTFLKEIAACRDRGLINIESFQIFVLPLKQQNSTFSTLLSSKSQKYASNFTNSKWFDLFSAESASPIHGPQVVDIINQVFATELKSFVVPVADILITTASDQYVVPMFSSITIGDPNNIDRSKTPGPPNSAKCTFTSNKVRHDSIKFHQMSVKMDHNGIIVVKWFILTNSIMSILNSNDKVQIENETEKCNKFSMTNSKGQQLDILIDGQKIGGVIGFSVTLRDQSASVTLASFAE</sequence>
<dbReference type="OrthoDB" id="10476824at2759"/>
<dbReference type="KEGG" id="tva:4760999"/>
<organism evidence="2 3">
    <name type="scientific">Trichomonas vaginalis (strain ATCC PRA-98 / G3)</name>
    <dbReference type="NCBI Taxonomy" id="412133"/>
    <lineage>
        <taxon>Eukaryota</taxon>
        <taxon>Metamonada</taxon>
        <taxon>Parabasalia</taxon>
        <taxon>Trichomonadida</taxon>
        <taxon>Trichomonadidae</taxon>
        <taxon>Trichomonas</taxon>
    </lineage>
</organism>
<name>A2EW09_TRIV3</name>
<gene>
    <name evidence="2" type="ORF">TVAG_345310</name>
</gene>
<evidence type="ECO:0000313" key="3">
    <source>
        <dbReference type="Proteomes" id="UP000001542"/>
    </source>
</evidence>
<dbReference type="InParanoid" id="A2EW09"/>